<name>A0ABS0D0B7_9NOCA</name>
<protein>
    <recommendedName>
        <fullName evidence="3">ANTAR domain-containing protein</fullName>
    </recommendedName>
</protein>
<sequence length="96" mass="10023">MNSAPASAAASAGTEVALAEKIAASARQLLTLLADLDDPETLIQKATRLDCAGSALYLEVLDTSDLPITPQTLIAAVRERLPEQLRGLVGTGRVPR</sequence>
<organism evidence="1 2">
    <name type="scientific">Nocardia amamiensis</name>
    <dbReference type="NCBI Taxonomy" id="404578"/>
    <lineage>
        <taxon>Bacteria</taxon>
        <taxon>Bacillati</taxon>
        <taxon>Actinomycetota</taxon>
        <taxon>Actinomycetes</taxon>
        <taxon>Mycobacteriales</taxon>
        <taxon>Nocardiaceae</taxon>
        <taxon>Nocardia</taxon>
    </lineage>
</organism>
<reference evidence="1 2" key="1">
    <citation type="submission" date="2020-10" db="EMBL/GenBank/DDBJ databases">
        <title>Identification of Nocardia species via Next-generation sequencing and recognition of intraspecies genetic diversity.</title>
        <authorList>
            <person name="Li P."/>
            <person name="Li P."/>
            <person name="Lu B."/>
        </authorList>
    </citation>
    <scope>NUCLEOTIDE SEQUENCE [LARGE SCALE GENOMIC DNA]</scope>
    <source>
        <strain evidence="1 2">BJ06-0157</strain>
    </source>
</reference>
<comment type="caution">
    <text evidence="1">The sequence shown here is derived from an EMBL/GenBank/DDBJ whole genome shotgun (WGS) entry which is preliminary data.</text>
</comment>
<evidence type="ECO:0000313" key="2">
    <source>
        <dbReference type="Proteomes" id="UP000702209"/>
    </source>
</evidence>
<evidence type="ECO:0000313" key="1">
    <source>
        <dbReference type="EMBL" id="MBF6302287.1"/>
    </source>
</evidence>
<accession>A0ABS0D0B7</accession>
<gene>
    <name evidence="1" type="ORF">IU459_32810</name>
</gene>
<dbReference type="EMBL" id="JADLQX010000040">
    <property type="protein sequence ID" value="MBF6302287.1"/>
    <property type="molecule type" value="Genomic_DNA"/>
</dbReference>
<evidence type="ECO:0008006" key="3">
    <source>
        <dbReference type="Google" id="ProtNLM"/>
    </source>
</evidence>
<keyword evidence="2" id="KW-1185">Reference proteome</keyword>
<proteinExistence type="predicted"/>
<dbReference type="RefSeq" id="WP_195133476.1">
    <property type="nucleotide sequence ID" value="NZ_JADLQX010000040.1"/>
</dbReference>
<dbReference type="Proteomes" id="UP000702209">
    <property type="component" value="Unassembled WGS sequence"/>
</dbReference>